<evidence type="ECO:0000256" key="2">
    <source>
        <dbReference type="ARBA" id="ARBA00023235"/>
    </source>
</evidence>
<dbReference type="GO" id="GO:0004751">
    <property type="term" value="F:ribose-5-phosphate isomerase activity"/>
    <property type="evidence" value="ECO:0007669"/>
    <property type="project" value="UniProtKB-UniRule"/>
</dbReference>
<dbReference type="EC" id="5.3.1.6" evidence="3"/>
<dbReference type="GO" id="GO:0006014">
    <property type="term" value="P:D-ribose metabolic process"/>
    <property type="evidence" value="ECO:0007669"/>
    <property type="project" value="TreeGrafter"/>
</dbReference>
<dbReference type="InterPro" id="IPR020672">
    <property type="entry name" value="Ribose5P_isomerase_typA_subgr"/>
</dbReference>
<dbReference type="AlphaFoldDB" id="A0A059G006"/>
<feature type="binding site" evidence="3">
    <location>
        <begin position="31"/>
        <end position="34"/>
    </location>
    <ligand>
        <name>substrate</name>
    </ligand>
</feature>
<comment type="function">
    <text evidence="3">Catalyzes the reversible conversion of ribose-5-phosphate to ribulose 5-phosphate.</text>
</comment>
<dbReference type="NCBIfam" id="NF001924">
    <property type="entry name" value="PRK00702.1"/>
    <property type="match status" value="1"/>
</dbReference>
<dbReference type="PANTHER" id="PTHR11934">
    <property type="entry name" value="RIBOSE-5-PHOSPHATE ISOMERASE"/>
    <property type="match status" value="1"/>
</dbReference>
<dbReference type="GO" id="GO:0009052">
    <property type="term" value="P:pentose-phosphate shunt, non-oxidative branch"/>
    <property type="evidence" value="ECO:0007669"/>
    <property type="project" value="UniProtKB-UniRule"/>
</dbReference>
<dbReference type="Pfam" id="PF06026">
    <property type="entry name" value="Rib_5-P_isom_A"/>
    <property type="match status" value="1"/>
</dbReference>
<feature type="binding site" evidence="3">
    <location>
        <begin position="99"/>
        <end position="102"/>
    </location>
    <ligand>
        <name>substrate</name>
    </ligand>
</feature>
<dbReference type="HAMAP" id="MF_00170">
    <property type="entry name" value="Rib_5P_isom_A"/>
    <property type="match status" value="1"/>
</dbReference>
<dbReference type="CDD" id="cd01398">
    <property type="entry name" value="RPI_A"/>
    <property type="match status" value="1"/>
</dbReference>
<feature type="binding site" evidence="3">
    <location>
        <position position="126"/>
    </location>
    <ligand>
        <name>substrate</name>
    </ligand>
</feature>
<dbReference type="Gene3D" id="3.40.50.1360">
    <property type="match status" value="1"/>
</dbReference>
<comment type="subunit">
    <text evidence="3">Homodimer.</text>
</comment>
<name>A0A059G006_9PROT</name>
<evidence type="ECO:0000313" key="5">
    <source>
        <dbReference type="Proteomes" id="UP000025061"/>
    </source>
</evidence>
<gene>
    <name evidence="3" type="primary">rpiA</name>
    <name evidence="4" type="ORF">HHI_01700</name>
</gene>
<dbReference type="Proteomes" id="UP000025061">
    <property type="component" value="Unassembled WGS sequence"/>
</dbReference>
<evidence type="ECO:0000313" key="4">
    <source>
        <dbReference type="EMBL" id="KCZ96353.1"/>
    </source>
</evidence>
<comment type="similarity">
    <text evidence="3">Belongs to the ribose 5-phosphate isomerase family.</text>
</comment>
<keyword evidence="5" id="KW-1185">Reference proteome</keyword>
<keyword evidence="2 3" id="KW-0413">Isomerase</keyword>
<feature type="binding site" evidence="3">
    <location>
        <begin position="86"/>
        <end position="89"/>
    </location>
    <ligand>
        <name>substrate</name>
    </ligand>
</feature>
<organism evidence="4 5">
    <name type="scientific">Hyphomonas hirschiana VP5</name>
    <dbReference type="NCBI Taxonomy" id="1280951"/>
    <lineage>
        <taxon>Bacteria</taxon>
        <taxon>Pseudomonadati</taxon>
        <taxon>Pseudomonadota</taxon>
        <taxon>Alphaproteobacteria</taxon>
        <taxon>Hyphomonadales</taxon>
        <taxon>Hyphomonadaceae</taxon>
        <taxon>Hyphomonas</taxon>
    </lineage>
</organism>
<reference evidence="4 5" key="1">
    <citation type="submission" date="2013-04" db="EMBL/GenBank/DDBJ databases">
        <title>Hyphomonas hirschiana VP5 Genome Sequencing.</title>
        <authorList>
            <person name="Lai Q."/>
            <person name="Shao Z."/>
        </authorList>
    </citation>
    <scope>NUCLEOTIDE SEQUENCE [LARGE SCALE GENOMIC DNA]</scope>
    <source>
        <strain evidence="4 5">VP5</strain>
    </source>
</reference>
<dbReference type="FunFam" id="3.40.50.1360:FF:000001">
    <property type="entry name" value="Ribose-5-phosphate isomerase A"/>
    <property type="match status" value="1"/>
</dbReference>
<dbReference type="NCBIfam" id="TIGR00021">
    <property type="entry name" value="rpiA"/>
    <property type="match status" value="1"/>
</dbReference>
<accession>A0A059G006</accession>
<dbReference type="EMBL" id="ARYI01000001">
    <property type="protein sequence ID" value="KCZ96353.1"/>
    <property type="molecule type" value="Genomic_DNA"/>
</dbReference>
<comment type="caution">
    <text evidence="4">The sequence shown here is derived from an EMBL/GenBank/DDBJ whole genome shotgun (WGS) entry which is preliminary data.</text>
</comment>
<comment type="catalytic activity">
    <reaction evidence="1 3">
        <text>aldehydo-D-ribose 5-phosphate = D-ribulose 5-phosphate</text>
        <dbReference type="Rhea" id="RHEA:14657"/>
        <dbReference type="ChEBI" id="CHEBI:58121"/>
        <dbReference type="ChEBI" id="CHEBI:58273"/>
        <dbReference type="EC" id="5.3.1.6"/>
    </reaction>
</comment>
<dbReference type="UniPathway" id="UPA00115">
    <property type="reaction ID" value="UER00412"/>
</dbReference>
<feature type="active site" description="Proton acceptor" evidence="3">
    <location>
        <position position="108"/>
    </location>
</feature>
<sequence length="236" mass="24787">MPDMASDTEKQNAAAAAMDFVEEGMTIGLGTGSTAKFFVEMLADEIADGLIVRCIETSNQTRELARSLGVPLIPFEQVDRIHLTVDGADEVGPGGVLIKGGGAALLREKIIANASDHMVVIADSSKEVPHLGAFPLPVEVTPFGYTITAKKVHDALVASGVERPRIELRKAAGSTDLLVTDGGNHILDCHCGRIPDPAKTGAYLSGVPGVVEHGLFIGIARTVIIGEENGAHIIEY</sequence>
<comment type="pathway">
    <text evidence="3">Carbohydrate degradation; pentose phosphate pathway; D-ribose 5-phosphate from D-ribulose 5-phosphate (non-oxidative stage): step 1/1.</text>
</comment>
<dbReference type="Gene3D" id="3.30.70.260">
    <property type="match status" value="1"/>
</dbReference>
<protein>
    <recommendedName>
        <fullName evidence="3">Ribose-5-phosphate isomerase A</fullName>
        <ecNumber evidence="3">5.3.1.6</ecNumber>
    </recommendedName>
    <alternativeName>
        <fullName evidence="3">Phosphoriboisomerase A</fullName>
        <shortName evidence="3">PRI</shortName>
    </alternativeName>
</protein>
<dbReference type="SUPFAM" id="SSF100950">
    <property type="entry name" value="NagB/RpiA/CoA transferase-like"/>
    <property type="match status" value="1"/>
</dbReference>
<dbReference type="InterPro" id="IPR004788">
    <property type="entry name" value="Ribose5P_isomerase_type_A"/>
</dbReference>
<dbReference type="SUPFAM" id="SSF75445">
    <property type="entry name" value="D-ribose-5-phosphate isomerase (RpiA), lid domain"/>
    <property type="match status" value="1"/>
</dbReference>
<dbReference type="PANTHER" id="PTHR11934:SF0">
    <property type="entry name" value="RIBOSE-5-PHOSPHATE ISOMERASE"/>
    <property type="match status" value="1"/>
</dbReference>
<dbReference type="PATRIC" id="fig|1280951.3.peg.342"/>
<evidence type="ECO:0000256" key="3">
    <source>
        <dbReference type="HAMAP-Rule" id="MF_00170"/>
    </source>
</evidence>
<dbReference type="GO" id="GO:0005829">
    <property type="term" value="C:cytosol"/>
    <property type="evidence" value="ECO:0007669"/>
    <property type="project" value="TreeGrafter"/>
</dbReference>
<evidence type="ECO:0000256" key="1">
    <source>
        <dbReference type="ARBA" id="ARBA00001713"/>
    </source>
</evidence>
<dbReference type="InterPro" id="IPR037171">
    <property type="entry name" value="NagB/RpiA_transferase-like"/>
</dbReference>
<proteinExistence type="inferred from homology"/>